<dbReference type="Proteomes" id="UP000306416">
    <property type="component" value="Unassembled WGS sequence"/>
</dbReference>
<accession>A0A4S1CBE7</accession>
<organism evidence="1 2">
    <name type="scientific">Geomonas terrae</name>
    <dbReference type="NCBI Taxonomy" id="2562681"/>
    <lineage>
        <taxon>Bacteria</taxon>
        <taxon>Pseudomonadati</taxon>
        <taxon>Thermodesulfobacteriota</taxon>
        <taxon>Desulfuromonadia</taxon>
        <taxon>Geobacterales</taxon>
        <taxon>Geobacteraceae</taxon>
        <taxon>Geomonas</taxon>
    </lineage>
</organism>
<dbReference type="RefSeq" id="WP_135872702.1">
    <property type="nucleotide sequence ID" value="NZ_SRSC01000005.1"/>
</dbReference>
<reference evidence="1 2" key="1">
    <citation type="submission" date="2019-04" db="EMBL/GenBank/DDBJ databases">
        <title>Geobacter oryzae sp. nov., ferric-reducing bacteria isolated from paddy soil.</title>
        <authorList>
            <person name="Xu Z."/>
            <person name="Masuda Y."/>
            <person name="Itoh H."/>
            <person name="Senoo K."/>
        </authorList>
    </citation>
    <scope>NUCLEOTIDE SEQUENCE [LARGE SCALE GENOMIC DNA]</scope>
    <source>
        <strain evidence="1 2">Red111</strain>
    </source>
</reference>
<name>A0A4S1CBE7_9BACT</name>
<evidence type="ECO:0000313" key="2">
    <source>
        <dbReference type="Proteomes" id="UP000306416"/>
    </source>
</evidence>
<comment type="caution">
    <text evidence="1">The sequence shown here is derived from an EMBL/GenBank/DDBJ whole genome shotgun (WGS) entry which is preliminary data.</text>
</comment>
<dbReference type="AlphaFoldDB" id="A0A4S1CBE7"/>
<evidence type="ECO:0000313" key="1">
    <source>
        <dbReference type="EMBL" id="TGU70290.1"/>
    </source>
</evidence>
<keyword evidence="2" id="KW-1185">Reference proteome</keyword>
<sequence length="88" mass="10313">MTNELRDERLRELAESNYVMLKHTYCSMRQLKDLVDRLHERYLEQGTTLEMDTVSALKLTADGAFEELERYLRPECDPDSADDTARAE</sequence>
<dbReference type="EMBL" id="SRSC01000005">
    <property type="protein sequence ID" value="TGU70290.1"/>
    <property type="molecule type" value="Genomic_DNA"/>
</dbReference>
<protein>
    <submittedName>
        <fullName evidence="1">Uncharacterized protein</fullName>
    </submittedName>
</protein>
<gene>
    <name evidence="1" type="ORF">E4633_19040</name>
</gene>
<proteinExistence type="predicted"/>